<sequence length="174" mass="19456">MRVLSTPRLHLRHFALEDADFVLGLINEPAWIAGIRDAGVRTREAAQAWVQDRLITPYQTHGHGFWLVERRLDGEPLGMCGIFKRDSLPLPDLGYGFLTRHGGQGYAREAARACLEYAPRQLGLRELLAITSPSNHASNRLLQDLGFVAEHLQPHSPGNPDGPTQHWRWRAAAG</sequence>
<evidence type="ECO:0000313" key="3">
    <source>
        <dbReference type="Proteomes" id="UP000620139"/>
    </source>
</evidence>
<gene>
    <name evidence="2" type="ORF">I7X43_01610</name>
</gene>
<dbReference type="InterPro" id="IPR000182">
    <property type="entry name" value="GNAT_dom"/>
</dbReference>
<dbReference type="Pfam" id="PF13302">
    <property type="entry name" value="Acetyltransf_3"/>
    <property type="match status" value="1"/>
</dbReference>
<comment type="caution">
    <text evidence="2">The sequence shown here is derived from an EMBL/GenBank/DDBJ whole genome shotgun (WGS) entry which is preliminary data.</text>
</comment>
<dbReference type="PANTHER" id="PTHR43792">
    <property type="entry name" value="GNAT FAMILY, PUTATIVE (AFU_ORTHOLOGUE AFUA_3G00765)-RELATED-RELATED"/>
    <property type="match status" value="1"/>
</dbReference>
<name>A0A931IU20_9BURK</name>
<protein>
    <submittedName>
        <fullName evidence="2">GNAT family N-acetyltransferase</fullName>
    </submittedName>
</protein>
<evidence type="ECO:0000259" key="1">
    <source>
        <dbReference type="PROSITE" id="PS51186"/>
    </source>
</evidence>
<dbReference type="GO" id="GO:0016747">
    <property type="term" value="F:acyltransferase activity, transferring groups other than amino-acyl groups"/>
    <property type="evidence" value="ECO:0007669"/>
    <property type="project" value="InterPro"/>
</dbReference>
<dbReference type="RefSeq" id="WP_198099140.1">
    <property type="nucleotide sequence ID" value="NZ_JAEDAL010000001.1"/>
</dbReference>
<accession>A0A931IU20</accession>
<keyword evidence="3" id="KW-1185">Reference proteome</keyword>
<reference evidence="2" key="1">
    <citation type="submission" date="2020-12" db="EMBL/GenBank/DDBJ databases">
        <title>The genome sequence of Inhella sp. 4Y17.</title>
        <authorList>
            <person name="Liu Y."/>
        </authorList>
    </citation>
    <scope>NUCLEOTIDE SEQUENCE</scope>
    <source>
        <strain evidence="2">4Y10</strain>
    </source>
</reference>
<dbReference type="InterPro" id="IPR051531">
    <property type="entry name" value="N-acetyltransferase"/>
</dbReference>
<dbReference type="SUPFAM" id="SSF55729">
    <property type="entry name" value="Acyl-CoA N-acyltransferases (Nat)"/>
    <property type="match status" value="1"/>
</dbReference>
<evidence type="ECO:0000313" key="2">
    <source>
        <dbReference type="EMBL" id="MBH9551531.1"/>
    </source>
</evidence>
<dbReference type="PROSITE" id="PS51186">
    <property type="entry name" value="GNAT"/>
    <property type="match status" value="1"/>
</dbReference>
<feature type="domain" description="N-acetyltransferase" evidence="1">
    <location>
        <begin position="9"/>
        <end position="174"/>
    </location>
</feature>
<proteinExistence type="predicted"/>
<dbReference type="InterPro" id="IPR016181">
    <property type="entry name" value="Acyl_CoA_acyltransferase"/>
</dbReference>
<dbReference type="Proteomes" id="UP000620139">
    <property type="component" value="Unassembled WGS sequence"/>
</dbReference>
<dbReference type="EMBL" id="JAEDAL010000001">
    <property type="protein sequence ID" value="MBH9551531.1"/>
    <property type="molecule type" value="Genomic_DNA"/>
</dbReference>
<dbReference type="AlphaFoldDB" id="A0A931IU20"/>
<dbReference type="PANTHER" id="PTHR43792:SF1">
    <property type="entry name" value="N-ACETYLTRANSFERASE DOMAIN-CONTAINING PROTEIN"/>
    <property type="match status" value="1"/>
</dbReference>
<organism evidence="2 3">
    <name type="scientific">Inhella gelatinilytica</name>
    <dbReference type="NCBI Taxonomy" id="2795030"/>
    <lineage>
        <taxon>Bacteria</taxon>
        <taxon>Pseudomonadati</taxon>
        <taxon>Pseudomonadota</taxon>
        <taxon>Betaproteobacteria</taxon>
        <taxon>Burkholderiales</taxon>
        <taxon>Sphaerotilaceae</taxon>
        <taxon>Inhella</taxon>
    </lineage>
</organism>
<dbReference type="Gene3D" id="3.40.630.30">
    <property type="match status" value="1"/>
</dbReference>